<dbReference type="InterPro" id="IPR011701">
    <property type="entry name" value="MFS"/>
</dbReference>
<dbReference type="EMBL" id="AP028679">
    <property type="protein sequence ID" value="BEQ17061.1"/>
    <property type="molecule type" value="Genomic_DNA"/>
</dbReference>
<reference evidence="8" key="1">
    <citation type="journal article" date="2023" name="Arch. Microbiol.">
        <title>Desulfoferula mesophilus gen. nov. sp. nov., a mesophilic sulfate-reducing bacterium isolated from a brackish lake sediment.</title>
        <authorList>
            <person name="Watanabe T."/>
            <person name="Yabe T."/>
            <person name="Tsuji J.M."/>
            <person name="Fukui M."/>
        </authorList>
    </citation>
    <scope>NUCLEOTIDE SEQUENCE [LARGE SCALE GENOMIC DNA]</scope>
    <source>
        <strain evidence="8">12FAK</strain>
    </source>
</reference>
<keyword evidence="2 5" id="KW-0812">Transmembrane</keyword>
<feature type="transmembrane region" description="Helical" evidence="5">
    <location>
        <begin position="166"/>
        <end position="186"/>
    </location>
</feature>
<dbReference type="InterPro" id="IPR036259">
    <property type="entry name" value="MFS_trans_sf"/>
</dbReference>
<feature type="transmembrane region" description="Helical" evidence="5">
    <location>
        <begin position="297"/>
        <end position="315"/>
    </location>
</feature>
<feature type="transmembrane region" description="Helical" evidence="5">
    <location>
        <begin position="321"/>
        <end position="339"/>
    </location>
</feature>
<dbReference type="KEGG" id="dmp:FAK_41270"/>
<feature type="transmembrane region" description="Helical" evidence="5">
    <location>
        <begin position="264"/>
        <end position="285"/>
    </location>
</feature>
<organism evidence="7 8">
    <name type="scientific">Desulfoferula mesophila</name>
    <dbReference type="NCBI Taxonomy" id="3058419"/>
    <lineage>
        <taxon>Bacteria</taxon>
        <taxon>Pseudomonadati</taxon>
        <taxon>Thermodesulfobacteriota</taxon>
        <taxon>Desulfarculia</taxon>
        <taxon>Desulfarculales</taxon>
        <taxon>Desulfarculaceae</taxon>
        <taxon>Desulfoferula</taxon>
    </lineage>
</organism>
<feature type="transmembrane region" description="Helical" evidence="5">
    <location>
        <begin position="7"/>
        <end position="30"/>
    </location>
</feature>
<feature type="transmembrane region" description="Helical" evidence="5">
    <location>
        <begin position="102"/>
        <end position="123"/>
    </location>
</feature>
<dbReference type="InterPro" id="IPR020846">
    <property type="entry name" value="MFS_dom"/>
</dbReference>
<feature type="transmembrane region" description="Helical" evidence="5">
    <location>
        <begin position="135"/>
        <end position="160"/>
    </location>
</feature>
<evidence type="ECO:0000256" key="3">
    <source>
        <dbReference type="ARBA" id="ARBA00022989"/>
    </source>
</evidence>
<feature type="transmembrane region" description="Helical" evidence="5">
    <location>
        <begin position="229"/>
        <end position="252"/>
    </location>
</feature>
<dbReference type="RefSeq" id="WP_338603776.1">
    <property type="nucleotide sequence ID" value="NZ_AP028679.1"/>
</dbReference>
<dbReference type="PROSITE" id="PS00216">
    <property type="entry name" value="SUGAR_TRANSPORT_1"/>
    <property type="match status" value="1"/>
</dbReference>
<accession>A0AAU9F1I4</accession>
<dbReference type="InterPro" id="IPR050327">
    <property type="entry name" value="Proton-linked_MCT"/>
</dbReference>
<evidence type="ECO:0000259" key="6">
    <source>
        <dbReference type="PROSITE" id="PS50850"/>
    </source>
</evidence>
<dbReference type="GO" id="GO:0022857">
    <property type="term" value="F:transmembrane transporter activity"/>
    <property type="evidence" value="ECO:0007669"/>
    <property type="project" value="InterPro"/>
</dbReference>
<name>A0AAU9F1I4_9BACT</name>
<evidence type="ECO:0000256" key="2">
    <source>
        <dbReference type="ARBA" id="ARBA00022692"/>
    </source>
</evidence>
<feature type="transmembrane region" description="Helical" evidence="5">
    <location>
        <begin position="386"/>
        <end position="405"/>
    </location>
</feature>
<keyword evidence="4 5" id="KW-0472">Membrane</keyword>
<gene>
    <name evidence="7" type="ORF">FAK_41270</name>
</gene>
<keyword evidence="8" id="KW-1185">Reference proteome</keyword>
<dbReference type="PANTHER" id="PTHR11360">
    <property type="entry name" value="MONOCARBOXYLATE TRANSPORTER"/>
    <property type="match status" value="1"/>
</dbReference>
<evidence type="ECO:0000256" key="5">
    <source>
        <dbReference type="SAM" id="Phobius"/>
    </source>
</evidence>
<sequence>MPRSKFHWAWVILAVCFADVFINFAARLGYGLVLPEMLGPLNLSRTGAGTIYNAYLLVYLIFTPLAGYLNDRVGGRAVLTVCVLILGLGLVGLGAADGLGGAAAAFGLAGMGAAGMWAPLIALVQRWFAPRRRGLALGILSTSYGLGLACLGLVFPLIVGSLSWRWAWWILGGAALVMVLINGLFLRSTPEGAGVAPWGPRQPYEPAPGGRAAPTWQKGLLGPVLRGRLFWNIALSYFCVVYAVYGVTTFMVDYAQHSLGLPMAQASQLATLHGLAQAAGVLVLLPLSDRWGRRNTILLANGVVALAVLGILYWGTSWVPLMVMVGILAFFFGAVFPMYGACAGDYFPHRVMGTVVGMWTVANGLASISVHWVAGALRDYTGGYELSFIIDAAMAALGLLLMLRVPNHRQG</sequence>
<feature type="transmembrane region" description="Helical" evidence="5">
    <location>
        <begin position="50"/>
        <end position="70"/>
    </location>
</feature>
<evidence type="ECO:0000313" key="7">
    <source>
        <dbReference type="EMBL" id="BEQ17061.1"/>
    </source>
</evidence>
<dbReference type="PANTHER" id="PTHR11360:SF290">
    <property type="entry name" value="MONOCARBOXYLATE MFS PERMEASE"/>
    <property type="match status" value="1"/>
</dbReference>
<dbReference type="InterPro" id="IPR005829">
    <property type="entry name" value="Sugar_transporter_CS"/>
</dbReference>
<keyword evidence="3 5" id="KW-1133">Transmembrane helix</keyword>
<dbReference type="Pfam" id="PF07690">
    <property type="entry name" value="MFS_1"/>
    <property type="match status" value="1"/>
</dbReference>
<dbReference type="PROSITE" id="PS50850">
    <property type="entry name" value="MFS"/>
    <property type="match status" value="1"/>
</dbReference>
<dbReference type="SUPFAM" id="SSF103473">
    <property type="entry name" value="MFS general substrate transporter"/>
    <property type="match status" value="1"/>
</dbReference>
<dbReference type="GO" id="GO:0016020">
    <property type="term" value="C:membrane"/>
    <property type="evidence" value="ECO:0007669"/>
    <property type="project" value="UniProtKB-SubCell"/>
</dbReference>
<dbReference type="Gene3D" id="1.20.1250.20">
    <property type="entry name" value="MFS general substrate transporter like domains"/>
    <property type="match status" value="2"/>
</dbReference>
<protein>
    <submittedName>
        <fullName evidence="7">MFS transporter</fullName>
    </submittedName>
</protein>
<evidence type="ECO:0000256" key="4">
    <source>
        <dbReference type="ARBA" id="ARBA00023136"/>
    </source>
</evidence>
<feature type="transmembrane region" description="Helical" evidence="5">
    <location>
        <begin position="351"/>
        <end position="374"/>
    </location>
</feature>
<dbReference type="AlphaFoldDB" id="A0AAU9F1I4"/>
<evidence type="ECO:0000256" key="1">
    <source>
        <dbReference type="ARBA" id="ARBA00004141"/>
    </source>
</evidence>
<feature type="domain" description="Major facilitator superfamily (MFS) profile" evidence="6">
    <location>
        <begin position="11"/>
        <end position="410"/>
    </location>
</feature>
<feature type="transmembrane region" description="Helical" evidence="5">
    <location>
        <begin position="77"/>
        <end position="96"/>
    </location>
</feature>
<proteinExistence type="predicted"/>
<dbReference type="Proteomes" id="UP001366166">
    <property type="component" value="Chromosome"/>
</dbReference>
<evidence type="ECO:0000313" key="8">
    <source>
        <dbReference type="Proteomes" id="UP001366166"/>
    </source>
</evidence>
<comment type="subcellular location">
    <subcellularLocation>
        <location evidence="1">Membrane</location>
        <topology evidence="1">Multi-pass membrane protein</topology>
    </subcellularLocation>
</comment>